<protein>
    <submittedName>
        <fullName evidence="2">Uncharacterized protein</fullName>
    </submittedName>
</protein>
<reference evidence="2" key="1">
    <citation type="submission" date="2021-05" db="EMBL/GenBank/DDBJ databases">
        <authorList>
            <person name="Sun Q."/>
            <person name="Inoue M."/>
        </authorList>
    </citation>
    <scope>NUCLEOTIDE SEQUENCE</scope>
    <source>
        <strain evidence="2">VKM B-3255</strain>
    </source>
</reference>
<proteinExistence type="predicted"/>
<dbReference type="Proteomes" id="UP001166585">
    <property type="component" value="Unassembled WGS sequence"/>
</dbReference>
<comment type="caution">
    <text evidence="2">The sequence shown here is derived from an EMBL/GenBank/DDBJ whole genome shotgun (WGS) entry which is preliminary data.</text>
</comment>
<accession>A0ABS5R944</accession>
<name>A0ABS5R944_9HYPH</name>
<keyword evidence="3" id="KW-1185">Reference proteome</keyword>
<dbReference type="EMBL" id="JAHCQH010000015">
    <property type="protein sequence ID" value="MBS9477647.1"/>
    <property type="molecule type" value="Genomic_DNA"/>
</dbReference>
<sequence length="213" mass="23779">MLTVEGVPSRRAGRPLSETSAPELPPSMRPAFTCSQGLVIAALLRLVMPSLRAKVSRRDLMRRTGLGRTVVEDAMRLARQLGLTRESRHPTGACGNIVEIIHPAWRVWIEQNKGGFIAPSPALPPLAEGMFTVSQARVLSALVQMMPESLRAEVSRRELMHRTALGRTTVEDALRLARHRGVIRERRQSLPPGPNMIEIVDPAWRSWIGEHRR</sequence>
<gene>
    <name evidence="2" type="ORF">KIP89_11055</name>
</gene>
<evidence type="ECO:0000313" key="3">
    <source>
        <dbReference type="Proteomes" id="UP001166585"/>
    </source>
</evidence>
<evidence type="ECO:0000313" key="2">
    <source>
        <dbReference type="EMBL" id="MBS9477647.1"/>
    </source>
</evidence>
<organism evidence="2 3">
    <name type="scientific">Ancylobacter radicis</name>
    <dbReference type="NCBI Taxonomy" id="2836179"/>
    <lineage>
        <taxon>Bacteria</taxon>
        <taxon>Pseudomonadati</taxon>
        <taxon>Pseudomonadota</taxon>
        <taxon>Alphaproteobacteria</taxon>
        <taxon>Hyphomicrobiales</taxon>
        <taxon>Xanthobacteraceae</taxon>
        <taxon>Ancylobacter</taxon>
    </lineage>
</organism>
<feature type="region of interest" description="Disordered" evidence="1">
    <location>
        <begin position="1"/>
        <end position="28"/>
    </location>
</feature>
<evidence type="ECO:0000256" key="1">
    <source>
        <dbReference type="SAM" id="MobiDB-lite"/>
    </source>
</evidence>